<protein>
    <submittedName>
        <fullName evidence="3">Uncharacterized protein</fullName>
    </submittedName>
</protein>
<comment type="caution">
    <text evidence="3">The sequence shown here is derived from an EMBL/GenBank/DDBJ whole genome shotgun (WGS) entry which is preliminary data.</text>
</comment>
<gene>
    <name evidence="3" type="ORF">THAOC_21673</name>
</gene>
<feature type="compositionally biased region" description="Polar residues" evidence="1">
    <location>
        <begin position="1251"/>
        <end position="1260"/>
    </location>
</feature>
<dbReference type="Proteomes" id="UP000266841">
    <property type="component" value="Unassembled WGS sequence"/>
</dbReference>
<proteinExistence type="predicted"/>
<feature type="region of interest" description="Disordered" evidence="1">
    <location>
        <begin position="880"/>
        <end position="922"/>
    </location>
</feature>
<sequence length="1260" mass="139537">MKNTVRGVALEASATSLVDDPYALSILVVALTIVIAVVKALGVGGAGGARGGGVRRPAVHSIFADPSSVNQRLMRAESSAGVSAAAAKFVKVVRVHLLGRSPLLTRTEFNDQSIEDYVWRLCQAAANGLVPINCNDDMTPSSNSSRVVSPTSIVLYIGQHLQLLKLVFPEDDAWNGLGAKELPEWWTACRGDTFQTASNYQMRNAPDGIYNRKNRPVYPTCCGRDDDPNSFCSTDRMIQRLYSGANQSNNNIEDAVIIGHTADSVNRGGESKFCNLSRWEWDPKFLIVDTPQTQSKTTKMKGCPRAPHENPYLDWYFQKGVWALCNGGLRRTEEDRSHGRQNFTYPFLQKISDSSVTTKVTNAMRRAVKRIVSALGFTMSDDDVNKYSAKSLRAGDIGVLSWCSGISTIQICRRSGHSTDTTLDSYIDWSDPVPGIAAMNVLHGRAPESRVVLPDLDVVAAGFEADLVDALLDEMFSTNIDEFKKNGHLYPVLKQFAAAVIRHQARLVKDCGNENYITAKLVEVVDRMRRGGRFFREYAALSSFTLIQQMAKRIEDKYTASSRLEAKRVSGINSSSGDTRDMIAEMAEDVKKLMEDKDQLMLEVVNAKSSLALRDARIRLLEDELEKARGKIEHLSANGISVRTPSKRTRADSEESQPPPTRARTSSSTSNFLSSTNRDGAEGSPSQSPQQGAPLGPRVSSRTIVQAPPVPPRTAERPVNSALTPMSTAPVSDANLTIRHWLLNNVSVNLNAIRSSTATVSDRRNTSLAKYVLELAHYISETDSAVESCFKTLKESQSLSDKQHAAERIESALWLKMLELEEKTVQYNESRRKSCEKKFIGFGTRVRDYKKRIAMTMDKVPPKYNYPLVTLIGLEDLKRREQQQRTQMEETQTDETRTEDTQAEATQRGATQRGATQRGAQVQGVRPLSSFGFNGDARQMNVERIARGFAERQQQQSSNKTQVMIDWGDIQDVDGAPLRREEEQPRHVFRDVAVVASILALACLVAGHAAAGHVARHSPLGASRRQHVEGPRRSLVDIHGHRHGHGIRPFDAEDDVTDQEGSHSEPDEGDEIQQPHFATGASSPYEEALNEAAHDLDEAEETPFRRGEPCEIEGPHSDVSSPCTFIAVNGDGTYKVQHLRNFKLIPSIKSEFVHRYTPIRDGSDAICTVRNGKAFITACKISRGFQNLDGSFFYEVEVDEFVDNQMRVSVAELPFGSVERMIKRGIALEKGKKYFLPSETESDSPSSTGSNLSLDSPQRF</sequence>
<keyword evidence="2" id="KW-0472">Membrane</keyword>
<organism evidence="3 4">
    <name type="scientific">Thalassiosira oceanica</name>
    <name type="common">Marine diatom</name>
    <dbReference type="NCBI Taxonomy" id="159749"/>
    <lineage>
        <taxon>Eukaryota</taxon>
        <taxon>Sar</taxon>
        <taxon>Stramenopiles</taxon>
        <taxon>Ochrophyta</taxon>
        <taxon>Bacillariophyta</taxon>
        <taxon>Coscinodiscophyceae</taxon>
        <taxon>Thalassiosirophycidae</taxon>
        <taxon>Thalassiosirales</taxon>
        <taxon>Thalassiosiraceae</taxon>
        <taxon>Thalassiosira</taxon>
    </lineage>
</organism>
<reference evidence="3 4" key="1">
    <citation type="journal article" date="2012" name="Genome Biol.">
        <title>Genome and low-iron response of an oceanic diatom adapted to chronic iron limitation.</title>
        <authorList>
            <person name="Lommer M."/>
            <person name="Specht M."/>
            <person name="Roy A.S."/>
            <person name="Kraemer L."/>
            <person name="Andreson R."/>
            <person name="Gutowska M.A."/>
            <person name="Wolf J."/>
            <person name="Bergner S.V."/>
            <person name="Schilhabel M.B."/>
            <person name="Klostermeier U.C."/>
            <person name="Beiko R.G."/>
            <person name="Rosenstiel P."/>
            <person name="Hippler M."/>
            <person name="Laroche J."/>
        </authorList>
    </citation>
    <scope>NUCLEOTIDE SEQUENCE [LARGE SCALE GENOMIC DNA]</scope>
    <source>
        <strain evidence="3 4">CCMP1005</strain>
    </source>
</reference>
<feature type="region of interest" description="Disordered" evidence="1">
    <location>
        <begin position="636"/>
        <end position="727"/>
    </location>
</feature>
<feature type="region of interest" description="Disordered" evidence="1">
    <location>
        <begin position="1095"/>
        <end position="1115"/>
    </location>
</feature>
<evidence type="ECO:0000313" key="4">
    <source>
        <dbReference type="Proteomes" id="UP000266841"/>
    </source>
</evidence>
<keyword evidence="2" id="KW-1133">Transmembrane helix</keyword>
<evidence type="ECO:0000256" key="2">
    <source>
        <dbReference type="SAM" id="Phobius"/>
    </source>
</evidence>
<feature type="region of interest" description="Disordered" evidence="1">
    <location>
        <begin position="1237"/>
        <end position="1260"/>
    </location>
</feature>
<feature type="compositionally biased region" description="Low complexity" evidence="1">
    <location>
        <begin position="662"/>
        <end position="677"/>
    </location>
</feature>
<feature type="transmembrane region" description="Helical" evidence="2">
    <location>
        <begin position="22"/>
        <end position="46"/>
    </location>
</feature>
<feature type="compositionally biased region" description="Polar residues" evidence="1">
    <location>
        <begin position="908"/>
        <end position="920"/>
    </location>
</feature>
<accession>K0SBE4</accession>
<keyword evidence="4" id="KW-1185">Reference proteome</keyword>
<feature type="compositionally biased region" description="Low complexity" evidence="1">
    <location>
        <begin position="1237"/>
        <end position="1250"/>
    </location>
</feature>
<evidence type="ECO:0000256" key="1">
    <source>
        <dbReference type="SAM" id="MobiDB-lite"/>
    </source>
</evidence>
<dbReference type="EMBL" id="AGNL01025846">
    <property type="protein sequence ID" value="EJK58221.1"/>
    <property type="molecule type" value="Genomic_DNA"/>
</dbReference>
<feature type="region of interest" description="Disordered" evidence="1">
    <location>
        <begin position="1038"/>
        <end position="1077"/>
    </location>
</feature>
<keyword evidence="2" id="KW-0812">Transmembrane</keyword>
<dbReference type="AlphaFoldDB" id="K0SBE4"/>
<name>K0SBE4_THAOC</name>
<evidence type="ECO:0000313" key="3">
    <source>
        <dbReference type="EMBL" id="EJK58221.1"/>
    </source>
</evidence>